<feature type="compositionally biased region" description="Basic and acidic residues" evidence="10">
    <location>
        <begin position="517"/>
        <end position="547"/>
    </location>
</feature>
<reference evidence="12 13" key="1">
    <citation type="journal article" date="2018" name="Nat. Ecol. Evol.">
        <title>Pezizomycetes genomes reveal the molecular basis of ectomycorrhizal truffle lifestyle.</title>
        <authorList>
            <person name="Murat C."/>
            <person name="Payen T."/>
            <person name="Noel B."/>
            <person name="Kuo A."/>
            <person name="Morin E."/>
            <person name="Chen J."/>
            <person name="Kohler A."/>
            <person name="Krizsan K."/>
            <person name="Balestrini R."/>
            <person name="Da Silva C."/>
            <person name="Montanini B."/>
            <person name="Hainaut M."/>
            <person name="Levati E."/>
            <person name="Barry K.W."/>
            <person name="Belfiori B."/>
            <person name="Cichocki N."/>
            <person name="Clum A."/>
            <person name="Dockter R.B."/>
            <person name="Fauchery L."/>
            <person name="Guy J."/>
            <person name="Iotti M."/>
            <person name="Le Tacon F."/>
            <person name="Lindquist E.A."/>
            <person name="Lipzen A."/>
            <person name="Malagnac F."/>
            <person name="Mello A."/>
            <person name="Molinier V."/>
            <person name="Miyauchi S."/>
            <person name="Poulain J."/>
            <person name="Riccioni C."/>
            <person name="Rubini A."/>
            <person name="Sitrit Y."/>
            <person name="Splivallo R."/>
            <person name="Traeger S."/>
            <person name="Wang M."/>
            <person name="Zifcakova L."/>
            <person name="Wipf D."/>
            <person name="Zambonelli A."/>
            <person name="Paolocci F."/>
            <person name="Nowrousian M."/>
            <person name="Ottonello S."/>
            <person name="Baldrian P."/>
            <person name="Spatafora J.W."/>
            <person name="Henrissat B."/>
            <person name="Nagy L.G."/>
            <person name="Aury J.M."/>
            <person name="Wincker P."/>
            <person name="Grigoriev I.V."/>
            <person name="Bonfante P."/>
            <person name="Martin F.M."/>
        </authorList>
    </citation>
    <scope>NUCLEOTIDE SEQUENCE [LARGE SCALE GENOMIC DNA]</scope>
    <source>
        <strain evidence="12 13">ATCC MYA-4762</strain>
    </source>
</reference>
<feature type="domain" description="tRNA (adenine(58)-N(1))-methyltransferase catalytic subunit TRM61 C-terminal" evidence="11">
    <location>
        <begin position="336"/>
        <end position="460"/>
    </location>
</feature>
<evidence type="ECO:0000256" key="6">
    <source>
        <dbReference type="ARBA" id="ARBA00022691"/>
    </source>
</evidence>
<feature type="region of interest" description="Disordered" evidence="10">
    <location>
        <begin position="498"/>
        <end position="568"/>
    </location>
</feature>
<organism evidence="12 13">
    <name type="scientific">Terfezia boudieri ATCC MYA-4762</name>
    <dbReference type="NCBI Taxonomy" id="1051890"/>
    <lineage>
        <taxon>Eukaryota</taxon>
        <taxon>Fungi</taxon>
        <taxon>Dikarya</taxon>
        <taxon>Ascomycota</taxon>
        <taxon>Pezizomycotina</taxon>
        <taxon>Pezizomycetes</taxon>
        <taxon>Pezizales</taxon>
        <taxon>Pezizaceae</taxon>
        <taxon>Terfezia</taxon>
    </lineage>
</organism>
<protein>
    <recommendedName>
        <fullName evidence="3">tRNA (adenine(58)-N(1))-methyltransferase catalytic subunit TRM61</fullName>
        <ecNumber evidence="2">2.1.1.220</ecNumber>
    </recommendedName>
    <alternativeName>
        <fullName evidence="9">tRNA(m1A58)-methyltransferase subunit TRM61</fullName>
    </alternativeName>
</protein>
<evidence type="ECO:0000259" key="11">
    <source>
        <dbReference type="Pfam" id="PF08704"/>
    </source>
</evidence>
<proteinExistence type="predicted"/>
<dbReference type="PANTHER" id="PTHR12133:SF2">
    <property type="entry name" value="TRNA (ADENINE(58)-N(1))-METHYLTRANSFERASE CATALYTIC SUBUNIT TRMT61A"/>
    <property type="match status" value="1"/>
</dbReference>
<name>A0A3N4LG82_9PEZI</name>
<evidence type="ECO:0000256" key="7">
    <source>
        <dbReference type="ARBA" id="ARBA00022694"/>
    </source>
</evidence>
<evidence type="ECO:0000256" key="9">
    <source>
        <dbReference type="ARBA" id="ARBA00033309"/>
    </source>
</evidence>
<evidence type="ECO:0000313" key="12">
    <source>
        <dbReference type="EMBL" id="RPB19691.1"/>
    </source>
</evidence>
<dbReference type="OrthoDB" id="1925287at2759"/>
<dbReference type="PANTHER" id="PTHR12133">
    <property type="entry name" value="TRNA (ADENINE(58)-N(1))-METHYLTRANSFERASE"/>
    <property type="match status" value="1"/>
</dbReference>
<keyword evidence="8" id="KW-0539">Nucleus</keyword>
<evidence type="ECO:0000313" key="13">
    <source>
        <dbReference type="Proteomes" id="UP000267821"/>
    </source>
</evidence>
<dbReference type="STRING" id="1051890.A0A3N4LG82"/>
<evidence type="ECO:0000256" key="2">
    <source>
        <dbReference type="ARBA" id="ARBA00012796"/>
    </source>
</evidence>
<evidence type="ECO:0000256" key="4">
    <source>
        <dbReference type="ARBA" id="ARBA00022603"/>
    </source>
</evidence>
<evidence type="ECO:0000256" key="8">
    <source>
        <dbReference type="ARBA" id="ARBA00023242"/>
    </source>
</evidence>
<dbReference type="Gene3D" id="3.40.50.150">
    <property type="entry name" value="Vaccinia Virus protein VP39"/>
    <property type="match status" value="1"/>
</dbReference>
<gene>
    <name evidence="12" type="ORF">L211DRAFT_852985</name>
</gene>
<keyword evidence="5 12" id="KW-0808">Transferase</keyword>
<dbReference type="GO" id="GO:0031515">
    <property type="term" value="C:tRNA (m1A) methyltransferase complex"/>
    <property type="evidence" value="ECO:0007669"/>
    <property type="project" value="InterPro"/>
</dbReference>
<comment type="subcellular location">
    <subcellularLocation>
        <location evidence="1">Nucleus</location>
    </subcellularLocation>
</comment>
<dbReference type="InterPro" id="IPR014816">
    <property type="entry name" value="tRNA_MeTrfase_Gcd14"/>
</dbReference>
<dbReference type="GO" id="GO:0160107">
    <property type="term" value="F:tRNA (adenine(58)-N1)-methyltransferase activity"/>
    <property type="evidence" value="ECO:0007669"/>
    <property type="project" value="UniProtKB-EC"/>
</dbReference>
<evidence type="ECO:0000256" key="1">
    <source>
        <dbReference type="ARBA" id="ARBA00004123"/>
    </source>
</evidence>
<dbReference type="SUPFAM" id="SSF53335">
    <property type="entry name" value="S-adenosyl-L-methionine-dependent methyltransferases"/>
    <property type="match status" value="2"/>
</dbReference>
<dbReference type="Proteomes" id="UP000267821">
    <property type="component" value="Unassembled WGS sequence"/>
</dbReference>
<accession>A0A3N4LG82</accession>
<dbReference type="EMBL" id="ML121585">
    <property type="protein sequence ID" value="RPB19691.1"/>
    <property type="molecule type" value="Genomic_DNA"/>
</dbReference>
<dbReference type="GO" id="GO:0030488">
    <property type="term" value="P:tRNA methylation"/>
    <property type="evidence" value="ECO:0007669"/>
    <property type="project" value="InterPro"/>
</dbReference>
<sequence length="568" mass="63265">MTTQEPSPIPSIFLHPPPTIRPSPTPVIVHLRRDQLLPLELNPFKTTPNETLNTRFGHFPHKTLLGVQCGSLVKSSLVGNDRKRKRNGEAEDDGAGGDAPSGFIHVLAPTPELWTISLPHRTQVVYTADSSYILHRLRTRPGIHIIEAGAGSGSFTHAAVRGVYNGYPTGIGSKGKVFSYEYHAPRAEKLREEIREHGFEGLVEVTQGDVCKDGFRLQMGRDMRNNAMDGQIQLEEGVEKMGVNGDVCEEDSEESPEATAVFLDLPAPWLAVPHLTRNHQVPTAPLPIPSLDTPVPPTNTGTPSSAIAASPTTTNQTLISKITKSWGPLHPTLPVQICTFSPCIEQIHRTVSVLRKLSWTECEMVEVQHRKLEVRRQRPGGMAGADGAYSNIEEAVRKLKGVVGWRKRPIDETEENVARKGRENNNKRRRDFDEQDKNPIVTTRLEPELKTHTSYLLFATLPPPWSAADEEAARLRVEVEKSKYVVERDSIGVSWKKEKETKKGKYGHPPGTEGDGSETKGLTRKERRKLERAERYKKDKQDQEEGRQNGGIATGEGKNYVSEMMEIE</sequence>
<dbReference type="InParanoid" id="A0A3N4LG82"/>
<dbReference type="FunCoup" id="A0A3N4LG82">
    <property type="interactions" value="607"/>
</dbReference>
<dbReference type="InterPro" id="IPR029063">
    <property type="entry name" value="SAM-dependent_MTases_sf"/>
</dbReference>
<dbReference type="PROSITE" id="PS51620">
    <property type="entry name" value="SAM_TRM61"/>
    <property type="match status" value="1"/>
</dbReference>
<dbReference type="Pfam" id="PF08704">
    <property type="entry name" value="GCD14"/>
    <property type="match status" value="2"/>
</dbReference>
<keyword evidence="7" id="KW-0819">tRNA processing</keyword>
<feature type="compositionally biased region" description="Basic and acidic residues" evidence="10">
    <location>
        <begin position="414"/>
        <end position="437"/>
    </location>
</feature>
<keyword evidence="13" id="KW-1185">Reference proteome</keyword>
<evidence type="ECO:0000256" key="5">
    <source>
        <dbReference type="ARBA" id="ARBA00022679"/>
    </source>
</evidence>
<feature type="region of interest" description="Disordered" evidence="10">
    <location>
        <begin position="414"/>
        <end position="441"/>
    </location>
</feature>
<keyword evidence="6" id="KW-0949">S-adenosyl-L-methionine</keyword>
<dbReference type="EC" id="2.1.1.220" evidence="2"/>
<dbReference type="Gene3D" id="3.10.330.20">
    <property type="match status" value="1"/>
</dbReference>
<feature type="domain" description="tRNA (adenine(58)-N(1))-methyltransferase catalytic subunit TRM61 C-terminal" evidence="11">
    <location>
        <begin position="102"/>
        <end position="219"/>
    </location>
</feature>
<evidence type="ECO:0000256" key="10">
    <source>
        <dbReference type="SAM" id="MobiDB-lite"/>
    </source>
</evidence>
<dbReference type="InterPro" id="IPR049470">
    <property type="entry name" value="TRM61_C"/>
</dbReference>
<dbReference type="AlphaFoldDB" id="A0A3N4LG82"/>
<dbReference type="GO" id="GO:0005634">
    <property type="term" value="C:nucleus"/>
    <property type="evidence" value="ECO:0007669"/>
    <property type="project" value="UniProtKB-SubCell"/>
</dbReference>
<evidence type="ECO:0000256" key="3">
    <source>
        <dbReference type="ARBA" id="ARBA00015963"/>
    </source>
</evidence>
<keyword evidence="4 12" id="KW-0489">Methyltransferase</keyword>
<feature type="region of interest" description="Disordered" evidence="10">
    <location>
        <begin position="78"/>
        <end position="100"/>
    </location>
</feature>